<proteinExistence type="predicted"/>
<gene>
    <name evidence="2" type="ORF">DSCA_64480</name>
</gene>
<feature type="transmembrane region" description="Helical" evidence="1">
    <location>
        <begin position="101"/>
        <end position="124"/>
    </location>
</feature>
<dbReference type="KEGG" id="dalk:DSCA_64480"/>
<dbReference type="AlphaFoldDB" id="A0A5K7YV32"/>
<organism evidence="2 3">
    <name type="scientific">Desulfosarcina alkanivorans</name>
    <dbReference type="NCBI Taxonomy" id="571177"/>
    <lineage>
        <taxon>Bacteria</taxon>
        <taxon>Pseudomonadati</taxon>
        <taxon>Thermodesulfobacteriota</taxon>
        <taxon>Desulfobacteria</taxon>
        <taxon>Desulfobacterales</taxon>
        <taxon>Desulfosarcinaceae</taxon>
        <taxon>Desulfosarcina</taxon>
    </lineage>
</organism>
<sequence>MLWTRIRLDPAAFRKKKTVSPGLAVSVRQAVTGYVRTLAETLLQGVVLLCAVVVLAMAGYLFCKMIWYLFLSTPVGQQYVAFFPHRVRLIESVLGQDLLRFPVMITGISFGAGMFFSACCRLLHLTRYAYLPRGPVGRIVLFAIPQNLVAAAAVRTVYTIPHWGAAYAGTLIPTLLVFVYCFRFTNRLLPELGLFFMLWKPKKETPLHVIFLKCMKTEKKTLEFDPLNWTLTGKQFLASDGIRTQGLFLERSGHEFILYRYGHDLFFQVDDRELALQTDLSVLWLKTGRYRRRFELYRGGDRLFRMAWSALPLLGNPAPTAAFFDTFEATLQNRAAYENAFMPEDGSETMI</sequence>
<evidence type="ECO:0000256" key="1">
    <source>
        <dbReference type="SAM" id="Phobius"/>
    </source>
</evidence>
<keyword evidence="1" id="KW-0472">Membrane</keyword>
<evidence type="ECO:0000313" key="2">
    <source>
        <dbReference type="EMBL" id="BBO72518.1"/>
    </source>
</evidence>
<feature type="transmembrane region" description="Helical" evidence="1">
    <location>
        <begin position="46"/>
        <end position="70"/>
    </location>
</feature>
<keyword evidence="1" id="KW-1133">Transmembrane helix</keyword>
<protein>
    <submittedName>
        <fullName evidence="2">Uncharacterized protein</fullName>
    </submittedName>
</protein>
<feature type="transmembrane region" description="Helical" evidence="1">
    <location>
        <begin position="164"/>
        <end position="182"/>
    </location>
</feature>
<keyword evidence="1" id="KW-0812">Transmembrane</keyword>
<reference evidence="2 3" key="1">
    <citation type="submission" date="2019-11" db="EMBL/GenBank/DDBJ databases">
        <title>Comparative genomics of hydrocarbon-degrading Desulfosarcina strains.</title>
        <authorList>
            <person name="Watanabe M."/>
            <person name="Kojima H."/>
            <person name="Fukui M."/>
        </authorList>
    </citation>
    <scope>NUCLEOTIDE SEQUENCE [LARGE SCALE GENOMIC DNA]</scope>
    <source>
        <strain evidence="2 3">PL12</strain>
    </source>
</reference>
<name>A0A5K7YV32_9BACT</name>
<dbReference type="Proteomes" id="UP000427906">
    <property type="component" value="Chromosome"/>
</dbReference>
<dbReference type="EMBL" id="AP021874">
    <property type="protein sequence ID" value="BBO72518.1"/>
    <property type="molecule type" value="Genomic_DNA"/>
</dbReference>
<feature type="transmembrane region" description="Helical" evidence="1">
    <location>
        <begin position="136"/>
        <end position="158"/>
    </location>
</feature>
<accession>A0A5K7YV32</accession>
<keyword evidence="3" id="KW-1185">Reference proteome</keyword>
<evidence type="ECO:0000313" key="3">
    <source>
        <dbReference type="Proteomes" id="UP000427906"/>
    </source>
</evidence>